<organism evidence="2 3">
    <name type="scientific">Saccharopolyspora mangrovi</name>
    <dbReference type="NCBI Taxonomy" id="3082379"/>
    <lineage>
        <taxon>Bacteria</taxon>
        <taxon>Bacillati</taxon>
        <taxon>Actinomycetota</taxon>
        <taxon>Actinomycetes</taxon>
        <taxon>Pseudonocardiales</taxon>
        <taxon>Pseudonocardiaceae</taxon>
        <taxon>Saccharopolyspora</taxon>
    </lineage>
</organism>
<comment type="caution">
    <text evidence="2">The sequence shown here is derived from an EMBL/GenBank/DDBJ whole genome shotgun (WGS) entry which is preliminary data.</text>
</comment>
<keyword evidence="3" id="KW-1185">Reference proteome</keyword>
<dbReference type="Pfam" id="PF04149">
    <property type="entry name" value="DUF397"/>
    <property type="match status" value="1"/>
</dbReference>
<evidence type="ECO:0000259" key="1">
    <source>
        <dbReference type="Pfam" id="PF04149"/>
    </source>
</evidence>
<evidence type="ECO:0000313" key="2">
    <source>
        <dbReference type="EMBL" id="MEB3372184.1"/>
    </source>
</evidence>
<sequence>MIMPPTSPTANWRKSSFSQGAENCVEVGRTADSGAAVRDTKNPAAGHFITTSPQWQDFIAALKSGRFDR</sequence>
<feature type="domain" description="DUF397" evidence="1">
    <location>
        <begin position="10"/>
        <end position="63"/>
    </location>
</feature>
<evidence type="ECO:0000313" key="3">
    <source>
        <dbReference type="Proteomes" id="UP001327093"/>
    </source>
</evidence>
<dbReference type="InterPro" id="IPR007278">
    <property type="entry name" value="DUF397"/>
</dbReference>
<dbReference type="Proteomes" id="UP001327093">
    <property type="component" value="Unassembled WGS sequence"/>
</dbReference>
<proteinExistence type="predicted"/>
<reference evidence="2 3" key="1">
    <citation type="submission" date="2023-10" db="EMBL/GenBank/DDBJ databases">
        <title>Saccharopolyspora sp. nov., isolated from mangrove soil.</title>
        <authorList>
            <person name="Lu Y."/>
            <person name="Liu W."/>
        </authorList>
    </citation>
    <scope>NUCLEOTIDE SEQUENCE [LARGE SCALE GENOMIC DNA]</scope>
    <source>
        <strain evidence="2 3">S2-29</strain>
    </source>
</reference>
<accession>A0ABU6AKU2</accession>
<gene>
    <name evidence="2" type="ORF">R4I43_32765</name>
</gene>
<name>A0ABU6AKU2_9PSEU</name>
<dbReference type="EMBL" id="JAWLNX010000039">
    <property type="protein sequence ID" value="MEB3372184.1"/>
    <property type="molecule type" value="Genomic_DNA"/>
</dbReference>
<protein>
    <submittedName>
        <fullName evidence="2">DUF397 domain-containing protein</fullName>
    </submittedName>
</protein>